<dbReference type="PANTHER" id="PTHR30349">
    <property type="entry name" value="PHAGE INTEGRASE-RELATED"/>
    <property type="match status" value="1"/>
</dbReference>
<dbReference type="InterPro" id="IPR050090">
    <property type="entry name" value="Tyrosine_recombinase_XerCD"/>
</dbReference>
<dbReference type="Proteomes" id="UP000184159">
    <property type="component" value="Unassembled WGS sequence"/>
</dbReference>
<dbReference type="RefSeq" id="WP_306345687.1">
    <property type="nucleotide sequence ID" value="NZ_FQUH01000031.1"/>
</dbReference>
<organism evidence="4 5">
    <name type="scientific">Vibrio gazogenes DSM 21264 = NBRC 103151</name>
    <dbReference type="NCBI Taxonomy" id="1123492"/>
    <lineage>
        <taxon>Bacteria</taxon>
        <taxon>Pseudomonadati</taxon>
        <taxon>Pseudomonadota</taxon>
        <taxon>Gammaproteobacteria</taxon>
        <taxon>Vibrionales</taxon>
        <taxon>Vibrionaceae</taxon>
        <taxon>Vibrio</taxon>
    </lineage>
</organism>
<evidence type="ECO:0000313" key="4">
    <source>
        <dbReference type="EMBL" id="SHG13779.1"/>
    </source>
</evidence>
<dbReference type="InterPro" id="IPR013762">
    <property type="entry name" value="Integrase-like_cat_sf"/>
</dbReference>
<keyword evidence="2" id="KW-0233">DNA recombination</keyword>
<accession>A0A1M5HCR2</accession>
<evidence type="ECO:0000259" key="3">
    <source>
        <dbReference type="PROSITE" id="PS51898"/>
    </source>
</evidence>
<dbReference type="Pfam" id="PF00589">
    <property type="entry name" value="Phage_integrase"/>
    <property type="match status" value="1"/>
</dbReference>
<dbReference type="InterPro" id="IPR011010">
    <property type="entry name" value="DNA_brk_join_enz"/>
</dbReference>
<dbReference type="GO" id="GO:0003677">
    <property type="term" value="F:DNA binding"/>
    <property type="evidence" value="ECO:0007669"/>
    <property type="project" value="InterPro"/>
</dbReference>
<evidence type="ECO:0000256" key="1">
    <source>
        <dbReference type="ARBA" id="ARBA00022908"/>
    </source>
</evidence>
<keyword evidence="1" id="KW-0229">DNA integration</keyword>
<gene>
    <name evidence="4" type="ORF">SAMN02745781_04067</name>
</gene>
<dbReference type="InterPro" id="IPR002104">
    <property type="entry name" value="Integrase_catalytic"/>
</dbReference>
<protein>
    <submittedName>
        <fullName evidence="4">Phage integrase family protein</fullName>
    </submittedName>
</protein>
<reference evidence="5" key="1">
    <citation type="submission" date="2016-11" db="EMBL/GenBank/DDBJ databases">
        <authorList>
            <person name="Varghese N."/>
            <person name="Submissions S."/>
        </authorList>
    </citation>
    <scope>NUCLEOTIDE SEQUENCE [LARGE SCALE GENOMIC DNA]</scope>
    <source>
        <strain evidence="5">DSM 21264</strain>
    </source>
</reference>
<dbReference type="GO" id="GO:0015074">
    <property type="term" value="P:DNA integration"/>
    <property type="evidence" value="ECO:0007669"/>
    <property type="project" value="UniProtKB-KW"/>
</dbReference>
<dbReference type="GO" id="GO:0006310">
    <property type="term" value="P:DNA recombination"/>
    <property type="evidence" value="ECO:0007669"/>
    <property type="project" value="UniProtKB-KW"/>
</dbReference>
<name>A0A1M5HCR2_VIBGA</name>
<feature type="domain" description="Tyr recombinase" evidence="3">
    <location>
        <begin position="20"/>
        <end position="196"/>
    </location>
</feature>
<dbReference type="PROSITE" id="PS51898">
    <property type="entry name" value="TYR_RECOMBINASE"/>
    <property type="match status" value="1"/>
</dbReference>
<dbReference type="PANTHER" id="PTHR30349:SF94">
    <property type="entry name" value="INTEGRASE_RECOMBINASE HI_1414-RELATED"/>
    <property type="match status" value="1"/>
</dbReference>
<evidence type="ECO:0000256" key="2">
    <source>
        <dbReference type="ARBA" id="ARBA00023172"/>
    </source>
</evidence>
<evidence type="ECO:0000313" key="5">
    <source>
        <dbReference type="Proteomes" id="UP000184159"/>
    </source>
</evidence>
<keyword evidence="5" id="KW-1185">Reference proteome</keyword>
<dbReference type="SUPFAM" id="SSF56349">
    <property type="entry name" value="DNA breaking-rejoining enzymes"/>
    <property type="match status" value="1"/>
</dbReference>
<dbReference type="Gene3D" id="1.10.443.10">
    <property type="entry name" value="Intergrase catalytic core"/>
    <property type="match status" value="1"/>
</dbReference>
<dbReference type="AlphaFoldDB" id="A0A1M5HCR2"/>
<proteinExistence type="predicted"/>
<dbReference type="EMBL" id="FQUH01000031">
    <property type="protein sequence ID" value="SHG13779.1"/>
    <property type="molecule type" value="Genomic_DNA"/>
</dbReference>
<sequence length="209" mass="24679">MVRDAYYTLYQLNLIAKSERRSRRPIGDELDRIRSELLNRQEHRSAHIPYLDILEFSILSCMRIGEVCKILWEDVDGKSKAVKVRDRKDPRKKEGNHMWVLLLGDAWEILQRQPKTAACIFPYNSKSVSAGFQRVRSKLGIHDLKYHDLRREGASRLFEQGFSIEEIAQVTGHRNLNTLWLIYTELYPNRVHEKFNLLQRQRGMDVERG</sequence>